<sequence>MWHFATEWFFFVKELIMRQIKEGQIPRRISASAIAAILASDGWQPMQKTARKKSAGKGRKISKVSGGTEKRQVVDRESAEALPPGHPVSWKALWGSDLAPAFPALTPMGVSSAWENIH</sequence>
<dbReference type="Proteomes" id="UP000018209">
    <property type="component" value="Unassembled WGS sequence"/>
</dbReference>
<accession>A0ABQ0IWH9</accession>
<feature type="region of interest" description="Disordered" evidence="1">
    <location>
        <begin position="47"/>
        <end position="83"/>
    </location>
</feature>
<reference evidence="2 3" key="1">
    <citation type="submission" date="2013-08" db="EMBL/GenBank/DDBJ databases">
        <title>Gluconobacter thailandicus NBRC 3257 whole genome sequence.</title>
        <authorList>
            <person name="Matsutani M."/>
            <person name="Yakushi T."/>
            <person name="Matsushita K."/>
        </authorList>
    </citation>
    <scope>NUCLEOTIDE SEQUENCE [LARGE SCALE GENOMIC DNA]</scope>
    <source>
        <strain evidence="2 3">NBRC 3257</strain>
    </source>
</reference>
<evidence type="ECO:0000256" key="1">
    <source>
        <dbReference type="SAM" id="MobiDB-lite"/>
    </source>
</evidence>
<keyword evidence="3" id="KW-1185">Reference proteome</keyword>
<feature type="compositionally biased region" description="Basic and acidic residues" evidence="1">
    <location>
        <begin position="68"/>
        <end position="79"/>
    </location>
</feature>
<evidence type="ECO:0008006" key="4">
    <source>
        <dbReference type="Google" id="ProtNLM"/>
    </source>
</evidence>
<proteinExistence type="predicted"/>
<protein>
    <recommendedName>
        <fullName evidence="4">Transcriptional regulator</fullName>
    </recommendedName>
</protein>
<gene>
    <name evidence="2" type="ORF">NBRC3257_1558</name>
</gene>
<comment type="caution">
    <text evidence="2">The sequence shown here is derived from an EMBL/GenBank/DDBJ whole genome shotgun (WGS) entry which is preliminary data.</text>
</comment>
<feature type="compositionally biased region" description="Basic residues" evidence="1">
    <location>
        <begin position="49"/>
        <end position="62"/>
    </location>
</feature>
<organism evidence="2 3">
    <name type="scientific">Gluconobacter thailandicus NBRC 3257</name>
    <dbReference type="NCBI Taxonomy" id="1381097"/>
    <lineage>
        <taxon>Bacteria</taxon>
        <taxon>Pseudomonadati</taxon>
        <taxon>Pseudomonadota</taxon>
        <taxon>Alphaproteobacteria</taxon>
        <taxon>Acetobacterales</taxon>
        <taxon>Acetobacteraceae</taxon>
        <taxon>Gluconobacter</taxon>
    </lineage>
</organism>
<name>A0ABQ0IWH9_GLUTH</name>
<evidence type="ECO:0000313" key="3">
    <source>
        <dbReference type="Proteomes" id="UP000018209"/>
    </source>
</evidence>
<dbReference type="EMBL" id="BASM01000019">
    <property type="protein sequence ID" value="GAD26559.1"/>
    <property type="molecule type" value="Genomic_DNA"/>
</dbReference>
<evidence type="ECO:0000313" key="2">
    <source>
        <dbReference type="EMBL" id="GAD26559.1"/>
    </source>
</evidence>